<protein>
    <submittedName>
        <fullName evidence="1">Uncharacterized protein</fullName>
    </submittedName>
</protein>
<sequence>MCWRSMSLLDSGNGGSVIATLGV</sequence>
<name>A0A0A9FK60_ARUDO</name>
<organism evidence="1">
    <name type="scientific">Arundo donax</name>
    <name type="common">Giant reed</name>
    <name type="synonym">Donax arundinaceus</name>
    <dbReference type="NCBI Taxonomy" id="35708"/>
    <lineage>
        <taxon>Eukaryota</taxon>
        <taxon>Viridiplantae</taxon>
        <taxon>Streptophyta</taxon>
        <taxon>Embryophyta</taxon>
        <taxon>Tracheophyta</taxon>
        <taxon>Spermatophyta</taxon>
        <taxon>Magnoliopsida</taxon>
        <taxon>Liliopsida</taxon>
        <taxon>Poales</taxon>
        <taxon>Poaceae</taxon>
        <taxon>PACMAD clade</taxon>
        <taxon>Arundinoideae</taxon>
        <taxon>Arundineae</taxon>
        <taxon>Arundo</taxon>
    </lineage>
</organism>
<dbReference type="AlphaFoldDB" id="A0A0A9FK60"/>
<evidence type="ECO:0000313" key="1">
    <source>
        <dbReference type="EMBL" id="JAE13435.1"/>
    </source>
</evidence>
<reference evidence="1" key="2">
    <citation type="journal article" date="2015" name="Data Brief">
        <title>Shoot transcriptome of the giant reed, Arundo donax.</title>
        <authorList>
            <person name="Barrero R.A."/>
            <person name="Guerrero F.D."/>
            <person name="Moolhuijzen P."/>
            <person name="Goolsby J.A."/>
            <person name="Tidwell J."/>
            <person name="Bellgard S.E."/>
            <person name="Bellgard M.I."/>
        </authorList>
    </citation>
    <scope>NUCLEOTIDE SEQUENCE</scope>
    <source>
        <tissue evidence="1">Shoot tissue taken approximately 20 cm above the soil surface</tissue>
    </source>
</reference>
<accession>A0A0A9FK60</accession>
<reference evidence="1" key="1">
    <citation type="submission" date="2014-09" db="EMBL/GenBank/DDBJ databases">
        <authorList>
            <person name="Magalhaes I.L.F."/>
            <person name="Oliveira U."/>
            <person name="Santos F.R."/>
            <person name="Vidigal T.H.D.A."/>
            <person name="Brescovit A.D."/>
            <person name="Santos A.J."/>
        </authorList>
    </citation>
    <scope>NUCLEOTIDE SEQUENCE</scope>
    <source>
        <tissue evidence="1">Shoot tissue taken approximately 20 cm above the soil surface</tissue>
    </source>
</reference>
<dbReference type="EMBL" id="GBRH01184461">
    <property type="protein sequence ID" value="JAE13435.1"/>
    <property type="molecule type" value="Transcribed_RNA"/>
</dbReference>
<proteinExistence type="predicted"/>